<comment type="pathway">
    <text evidence="2 8">Carbohydrate metabolism; hexose metabolism.</text>
</comment>
<dbReference type="InterPro" id="IPR015443">
    <property type="entry name" value="Aldose_1-epimerase"/>
</dbReference>
<evidence type="ECO:0000256" key="6">
    <source>
        <dbReference type="ARBA" id="ARBA00023235"/>
    </source>
</evidence>
<dbReference type="CDD" id="cd09019">
    <property type="entry name" value="galactose_mutarotase_like"/>
    <property type="match status" value="1"/>
</dbReference>
<dbReference type="InterPro" id="IPR018052">
    <property type="entry name" value="Ald1_epimerase_CS"/>
</dbReference>
<evidence type="ECO:0000256" key="4">
    <source>
        <dbReference type="ARBA" id="ARBA00013185"/>
    </source>
</evidence>
<keyword evidence="6 8" id="KW-0413">Isomerase</keyword>
<proteinExistence type="inferred from homology"/>
<dbReference type="InterPro" id="IPR011013">
    <property type="entry name" value="Gal_mutarotase_sf_dom"/>
</dbReference>
<dbReference type="PROSITE" id="PS00545">
    <property type="entry name" value="ALDOSE_1_EPIMERASE"/>
    <property type="match status" value="1"/>
</dbReference>
<dbReference type="Pfam" id="PF01263">
    <property type="entry name" value="Aldose_epim"/>
    <property type="match status" value="1"/>
</dbReference>
<reference evidence="9 10" key="1">
    <citation type="journal article" date="2023" name="Antonie Van Leeuwenhoek">
        <title>Unveiling the genomic potential of a novel thermostable glycoside hydrolases producing Neobacillus sedimentimangrovi UE25.</title>
        <authorList>
            <person name="Ejaz U."/>
            <person name="Saleem F."/>
            <person name="Rashid R."/>
            <person name="Hasan K.A."/>
            <person name="Syed M.N."/>
            <person name="Sohail M."/>
        </authorList>
    </citation>
    <scope>NUCLEOTIDE SEQUENCE [LARGE SCALE GENOMIC DNA]</scope>
    <source>
        <strain evidence="9 10">UE25</strain>
    </source>
</reference>
<dbReference type="InterPro" id="IPR047215">
    <property type="entry name" value="Galactose_mutarotase-like"/>
</dbReference>
<evidence type="ECO:0000256" key="8">
    <source>
        <dbReference type="PIRNR" id="PIRNR005096"/>
    </source>
</evidence>
<accession>A0ABS8QLZ1</accession>
<evidence type="ECO:0000256" key="1">
    <source>
        <dbReference type="ARBA" id="ARBA00001614"/>
    </source>
</evidence>
<dbReference type="EMBL" id="JAJODE010000042">
    <property type="protein sequence ID" value="MCD4839836.1"/>
    <property type="molecule type" value="Genomic_DNA"/>
</dbReference>
<evidence type="ECO:0000256" key="7">
    <source>
        <dbReference type="ARBA" id="ARBA00023277"/>
    </source>
</evidence>
<dbReference type="PANTHER" id="PTHR10091:SF0">
    <property type="entry name" value="GALACTOSE MUTAROTASE"/>
    <property type="match status" value="1"/>
</dbReference>
<gene>
    <name evidence="9" type="ORF">LRS37_13350</name>
</gene>
<dbReference type="PIRSF" id="PIRSF005096">
    <property type="entry name" value="GALM"/>
    <property type="match status" value="1"/>
</dbReference>
<dbReference type="EC" id="5.1.3.3" evidence="4 8"/>
<dbReference type="Gene3D" id="2.70.98.10">
    <property type="match status" value="1"/>
</dbReference>
<organism evidence="9 10">
    <name type="scientific">Neobacillus sedimentimangrovi</name>
    <dbReference type="NCBI Taxonomy" id="2699460"/>
    <lineage>
        <taxon>Bacteria</taxon>
        <taxon>Bacillati</taxon>
        <taxon>Bacillota</taxon>
        <taxon>Bacilli</taxon>
        <taxon>Bacillales</taxon>
        <taxon>Bacillaceae</taxon>
        <taxon>Neobacillus</taxon>
    </lineage>
</organism>
<comment type="catalytic activity">
    <reaction evidence="1 8">
        <text>alpha-D-glucose = beta-D-glucose</text>
        <dbReference type="Rhea" id="RHEA:10264"/>
        <dbReference type="ChEBI" id="CHEBI:15903"/>
        <dbReference type="ChEBI" id="CHEBI:17925"/>
        <dbReference type="EC" id="5.1.3.3"/>
    </reaction>
</comment>
<keyword evidence="10" id="KW-1185">Reference proteome</keyword>
<evidence type="ECO:0000313" key="10">
    <source>
        <dbReference type="Proteomes" id="UP001162836"/>
    </source>
</evidence>
<evidence type="ECO:0000256" key="5">
    <source>
        <dbReference type="ARBA" id="ARBA00014165"/>
    </source>
</evidence>
<comment type="similarity">
    <text evidence="3 8">Belongs to the aldose epimerase family.</text>
</comment>
<dbReference type="SUPFAM" id="SSF74650">
    <property type="entry name" value="Galactose mutarotase-like"/>
    <property type="match status" value="1"/>
</dbReference>
<dbReference type="RefSeq" id="WP_231315117.1">
    <property type="nucleotide sequence ID" value="NZ_JAJODE010000042.1"/>
</dbReference>
<comment type="caution">
    <text evidence="9">The sequence shown here is derived from an EMBL/GenBank/DDBJ whole genome shotgun (WGS) entry which is preliminary data.</text>
</comment>
<sequence>MKFVENVYGVVNGQSVKSFTVETPRGMEFTCIEYGCIITEILLPDSNGLKENVVLGFDTIEEYIDHSPYFGCVIGRHAGRIGGSAFELDGVTYHLMKNDGENNLHSGPTGFHNVIWDSAVVVRDTEISIIFSYMSPDGEGGFPGNLHVEVTYTINENNELLIQYQAQSDQKTIVNMTNHSYFNLSGNLKRTIIDHELMLQSNAFLELDSSFIPTGEIILVEGTPFDFRKSKQIGKGIEAGHPQMTLVGGGYDHPFLLTPLQNQMTLIDRESGRKLEIETVEPAVVFYSGNMLTDHFKIRGKQSQKYLGLCLETQKPPNMIKNPKFPSILLEKDQLYTTQTKYKFGLIKNS</sequence>
<evidence type="ECO:0000256" key="3">
    <source>
        <dbReference type="ARBA" id="ARBA00006206"/>
    </source>
</evidence>
<protein>
    <recommendedName>
        <fullName evidence="5 8">Aldose 1-epimerase</fullName>
        <ecNumber evidence="4 8">5.1.3.3</ecNumber>
    </recommendedName>
</protein>
<evidence type="ECO:0000313" key="9">
    <source>
        <dbReference type="EMBL" id="MCD4839836.1"/>
    </source>
</evidence>
<dbReference type="PANTHER" id="PTHR10091">
    <property type="entry name" value="ALDOSE-1-EPIMERASE"/>
    <property type="match status" value="1"/>
</dbReference>
<dbReference type="Proteomes" id="UP001162836">
    <property type="component" value="Unassembled WGS sequence"/>
</dbReference>
<dbReference type="InterPro" id="IPR014718">
    <property type="entry name" value="GH-type_carb-bd"/>
</dbReference>
<dbReference type="InterPro" id="IPR008183">
    <property type="entry name" value="Aldose_1/G6P_1-epimerase"/>
</dbReference>
<evidence type="ECO:0000256" key="2">
    <source>
        <dbReference type="ARBA" id="ARBA00005028"/>
    </source>
</evidence>
<keyword evidence="7 8" id="KW-0119">Carbohydrate metabolism</keyword>
<dbReference type="NCBIfam" id="NF008277">
    <property type="entry name" value="PRK11055.1"/>
    <property type="match status" value="1"/>
</dbReference>
<name>A0ABS8QLZ1_9BACI</name>